<name>A0A059F5N5_9MICR</name>
<dbReference type="HOGENOM" id="CLU_2222593_0_0_1"/>
<proteinExistence type="predicted"/>
<evidence type="ECO:0000313" key="3">
    <source>
        <dbReference type="Proteomes" id="UP000030655"/>
    </source>
</evidence>
<keyword evidence="1" id="KW-0812">Transmembrane</keyword>
<accession>A0A059F5N5</accession>
<dbReference type="AlphaFoldDB" id="A0A059F5N5"/>
<feature type="transmembrane region" description="Helical" evidence="1">
    <location>
        <begin position="42"/>
        <end position="61"/>
    </location>
</feature>
<reference evidence="3" key="1">
    <citation type="submission" date="2013-02" db="EMBL/GenBank/DDBJ databases">
        <authorList>
            <consortium name="The Broad Institute Genome Sequencing Platform"/>
            <person name="Cuomo C."/>
            <person name="Becnel J."/>
            <person name="Sanscrainte N."/>
            <person name="Walker B."/>
            <person name="Young S.K."/>
            <person name="Zeng Q."/>
            <person name="Gargeya S."/>
            <person name="Fitzgerald M."/>
            <person name="Haas B."/>
            <person name="Abouelleil A."/>
            <person name="Alvarado L."/>
            <person name="Arachchi H.M."/>
            <person name="Berlin A.M."/>
            <person name="Chapman S.B."/>
            <person name="Dewar J."/>
            <person name="Goldberg J."/>
            <person name="Griggs A."/>
            <person name="Gujja S."/>
            <person name="Hansen M."/>
            <person name="Howarth C."/>
            <person name="Imamovic A."/>
            <person name="Larimer J."/>
            <person name="McCowan C."/>
            <person name="Murphy C."/>
            <person name="Neiman D."/>
            <person name="Pearson M."/>
            <person name="Priest M."/>
            <person name="Roberts A."/>
            <person name="Saif S."/>
            <person name="Shea T."/>
            <person name="Sisk P."/>
            <person name="Sykes S."/>
            <person name="Wortman J."/>
            <person name="Nusbaum C."/>
            <person name="Birren B."/>
        </authorList>
    </citation>
    <scope>NUCLEOTIDE SEQUENCE [LARGE SCALE GENOMIC DNA]</scope>
    <source>
        <strain evidence="3">PRA339</strain>
    </source>
</reference>
<evidence type="ECO:0000256" key="1">
    <source>
        <dbReference type="SAM" id="Phobius"/>
    </source>
</evidence>
<gene>
    <name evidence="2" type="ORF">H312_00168</name>
</gene>
<keyword evidence="3" id="KW-1185">Reference proteome</keyword>
<organism evidence="2 3">
    <name type="scientific">Anncaliia algerae PRA339</name>
    <dbReference type="NCBI Taxonomy" id="1288291"/>
    <lineage>
        <taxon>Eukaryota</taxon>
        <taxon>Fungi</taxon>
        <taxon>Fungi incertae sedis</taxon>
        <taxon>Microsporidia</taxon>
        <taxon>Tubulinosematoidea</taxon>
        <taxon>Tubulinosematidae</taxon>
        <taxon>Anncaliia</taxon>
    </lineage>
</organism>
<dbReference type="VEuPathDB" id="MicrosporidiaDB:H312_00168"/>
<evidence type="ECO:0008006" key="4">
    <source>
        <dbReference type="Google" id="ProtNLM"/>
    </source>
</evidence>
<feature type="transmembrane region" description="Helical" evidence="1">
    <location>
        <begin position="20"/>
        <end position="36"/>
    </location>
</feature>
<protein>
    <recommendedName>
        <fullName evidence="4">ISXO2-like transposase domain-containing protein</fullName>
    </recommendedName>
</protein>
<sequence length="106" mass="12714">MYYAKSAFNAREKILKKNNIVREVLPFNFIVIYYVFIKIKVVLHKVLFNFCFYIILFQFFLKYPNPFVALQDYNNTILITDGYPSYLKVANDFESKNIIIKNSENF</sequence>
<dbReference type="Proteomes" id="UP000030655">
    <property type="component" value="Unassembled WGS sequence"/>
</dbReference>
<dbReference type="EMBL" id="KK365130">
    <property type="protein sequence ID" value="KCZ82510.1"/>
    <property type="molecule type" value="Genomic_DNA"/>
</dbReference>
<keyword evidence="1" id="KW-0472">Membrane</keyword>
<evidence type="ECO:0000313" key="2">
    <source>
        <dbReference type="EMBL" id="KCZ82510.1"/>
    </source>
</evidence>
<reference evidence="2 3" key="2">
    <citation type="submission" date="2014-03" db="EMBL/GenBank/DDBJ databases">
        <title>The Genome Sequence of Anncaliia algerae insect isolate PRA339.</title>
        <authorList>
            <consortium name="The Broad Institute Genome Sequencing Platform"/>
            <consortium name="The Broad Institute Genome Sequencing Center for Infectious Disease"/>
            <person name="Cuomo C."/>
            <person name="Becnel J."/>
            <person name="Sanscrainte N."/>
            <person name="Walker B."/>
            <person name="Young S.K."/>
            <person name="Zeng Q."/>
            <person name="Gargeya S."/>
            <person name="Fitzgerald M."/>
            <person name="Haas B."/>
            <person name="Abouelleil A."/>
            <person name="Alvarado L."/>
            <person name="Arachchi H.M."/>
            <person name="Berlin A.M."/>
            <person name="Chapman S.B."/>
            <person name="Dewar J."/>
            <person name="Goldberg J."/>
            <person name="Griggs A."/>
            <person name="Gujja S."/>
            <person name="Hansen M."/>
            <person name="Howarth C."/>
            <person name="Imamovic A."/>
            <person name="Larimer J."/>
            <person name="McCowan C."/>
            <person name="Murphy C."/>
            <person name="Neiman D."/>
            <person name="Pearson M."/>
            <person name="Priest M."/>
            <person name="Roberts A."/>
            <person name="Saif S."/>
            <person name="Shea T."/>
            <person name="Sisk P."/>
            <person name="Sykes S."/>
            <person name="Wortman J."/>
            <person name="Nusbaum C."/>
            <person name="Birren B."/>
        </authorList>
    </citation>
    <scope>NUCLEOTIDE SEQUENCE [LARGE SCALE GENOMIC DNA]</scope>
    <source>
        <strain evidence="2 3">PRA339</strain>
    </source>
</reference>
<keyword evidence="1" id="KW-1133">Transmembrane helix</keyword>